<dbReference type="PANTHER" id="PTHR28626">
    <property type="entry name" value="SRR1-LIKE PROTEIN"/>
    <property type="match status" value="1"/>
</dbReference>
<comment type="similarity">
    <text evidence="1">Belongs to the SRR1 family.</text>
</comment>
<accession>K8EYU8</accession>
<dbReference type="eggNOG" id="KOG3131">
    <property type="taxonomic scope" value="Eukaryota"/>
</dbReference>
<name>K8EYU8_9CHLO</name>
<dbReference type="Proteomes" id="UP000198341">
    <property type="component" value="Chromosome 8"/>
</dbReference>
<dbReference type="PANTHER" id="PTHR28626:SF3">
    <property type="entry name" value="SRR1-LIKE PROTEIN"/>
    <property type="match status" value="1"/>
</dbReference>
<dbReference type="GO" id="GO:0005737">
    <property type="term" value="C:cytoplasm"/>
    <property type="evidence" value="ECO:0007669"/>
    <property type="project" value="TreeGrafter"/>
</dbReference>
<evidence type="ECO:0000313" key="4">
    <source>
        <dbReference type="Proteomes" id="UP000198341"/>
    </source>
</evidence>
<reference evidence="3 4" key="1">
    <citation type="submission" date="2011-10" db="EMBL/GenBank/DDBJ databases">
        <authorList>
            <person name="Genoscope - CEA"/>
        </authorList>
    </citation>
    <scope>NUCLEOTIDE SEQUENCE [LARGE SCALE GENOMIC DNA]</scope>
    <source>
        <strain evidence="3 4">RCC 1105</strain>
    </source>
</reference>
<keyword evidence="4" id="KW-1185">Reference proteome</keyword>
<protein>
    <recommendedName>
        <fullName evidence="2">SRR1-like domain-containing protein</fullName>
    </recommendedName>
</protein>
<proteinExistence type="inferred from homology"/>
<dbReference type="AlphaFoldDB" id="K8EYU8"/>
<dbReference type="KEGG" id="bpg:Bathy08g04090"/>
<dbReference type="GO" id="GO:0005634">
    <property type="term" value="C:nucleus"/>
    <property type="evidence" value="ECO:0007669"/>
    <property type="project" value="TreeGrafter"/>
</dbReference>
<gene>
    <name evidence="3" type="ORF">Bathy08g04090</name>
</gene>
<dbReference type="RefSeq" id="XP_007511559.1">
    <property type="nucleotide sequence ID" value="XM_007511497.1"/>
</dbReference>
<sequence length="349" mass="40610">MSTFDDIKKGKEDDEEDSDDALLWQIVSSKRSARGKKHLRNVQLAKTKFRLGEDEDEDKEEDEDDDFETLVRDTERKLERAKRDVKESIFFERFLRRLLVDDENENENENETDSEEQPSRRWFLRRLLKSVTKMVVLGTGSFRHSATSRFQMMFALLLAEESEEEESEEKMVFSALKNVCIYDPAFGKVDLEVLKRMKVGREGVSVEAWSAERSKEFVENSGEEKDERVFAYMPHCEADLYEEILAHRWNVVSSGENEEDDPLGKILLCGNKFSNYYERWSFANNSRLTTKTKRKPSRVVVVGNQENACIEKEISLEDETKESKFSLHNGAFNDTAVHVFKSGFVRPGF</sequence>
<dbReference type="GeneID" id="19014388"/>
<evidence type="ECO:0000313" key="3">
    <source>
        <dbReference type="EMBL" id="CCO17680.1"/>
    </source>
</evidence>
<dbReference type="OrthoDB" id="551431at2759"/>
<organism evidence="3 4">
    <name type="scientific">Bathycoccus prasinos</name>
    <dbReference type="NCBI Taxonomy" id="41875"/>
    <lineage>
        <taxon>Eukaryota</taxon>
        <taxon>Viridiplantae</taxon>
        <taxon>Chlorophyta</taxon>
        <taxon>Mamiellophyceae</taxon>
        <taxon>Mamiellales</taxon>
        <taxon>Bathycoccaceae</taxon>
        <taxon>Bathycoccus</taxon>
    </lineage>
</organism>
<dbReference type="InterPro" id="IPR012942">
    <property type="entry name" value="SRR1-like"/>
</dbReference>
<feature type="domain" description="SRR1-like" evidence="2">
    <location>
        <begin position="129"/>
        <end position="338"/>
    </location>
</feature>
<dbReference type="InterPro" id="IPR040044">
    <property type="entry name" value="SRR1L"/>
</dbReference>
<dbReference type="Pfam" id="PF07985">
    <property type="entry name" value="SRR1"/>
    <property type="match status" value="1"/>
</dbReference>
<dbReference type="EMBL" id="FO082271">
    <property type="protein sequence ID" value="CCO17680.1"/>
    <property type="molecule type" value="Genomic_DNA"/>
</dbReference>
<evidence type="ECO:0000259" key="2">
    <source>
        <dbReference type="Pfam" id="PF07985"/>
    </source>
</evidence>
<evidence type="ECO:0000256" key="1">
    <source>
        <dbReference type="ARBA" id="ARBA00009856"/>
    </source>
</evidence>